<reference evidence="1 2" key="1">
    <citation type="submission" date="2018-04" db="EMBL/GenBank/DDBJ databases">
        <title>Chitinophaga fuyangensis sp. nov., isolated from soil in a chemical factory.</title>
        <authorList>
            <person name="Chen K."/>
        </authorList>
    </citation>
    <scope>NUCLEOTIDE SEQUENCE [LARGE SCALE GENOMIC DNA]</scope>
    <source>
        <strain evidence="1 2">LY-1</strain>
    </source>
</reference>
<comment type="caution">
    <text evidence="1">The sequence shown here is derived from an EMBL/GenBank/DDBJ whole genome shotgun (WGS) entry which is preliminary data.</text>
</comment>
<evidence type="ECO:0000313" key="2">
    <source>
        <dbReference type="Proteomes" id="UP000244450"/>
    </source>
</evidence>
<proteinExistence type="predicted"/>
<dbReference type="Pfam" id="PF18944">
    <property type="entry name" value="DUF5691"/>
    <property type="match status" value="1"/>
</dbReference>
<name>A0A2T7BIF3_9BACT</name>
<accession>A0A2T7BIF3</accession>
<evidence type="ECO:0000313" key="1">
    <source>
        <dbReference type="EMBL" id="PUZ26071.1"/>
    </source>
</evidence>
<dbReference type="RefSeq" id="WP_108687908.1">
    <property type="nucleotide sequence ID" value="NZ_QCYK01000002.1"/>
</dbReference>
<dbReference type="InterPro" id="IPR043746">
    <property type="entry name" value="DUF5691"/>
</dbReference>
<organism evidence="1 2">
    <name type="scientific">Chitinophaga parva</name>
    <dbReference type="NCBI Taxonomy" id="2169414"/>
    <lineage>
        <taxon>Bacteria</taxon>
        <taxon>Pseudomonadati</taxon>
        <taxon>Bacteroidota</taxon>
        <taxon>Chitinophagia</taxon>
        <taxon>Chitinophagales</taxon>
        <taxon>Chitinophagaceae</taxon>
        <taxon>Chitinophaga</taxon>
    </lineage>
</organism>
<protein>
    <submittedName>
        <fullName evidence="1">Uncharacterized protein</fullName>
    </submittedName>
</protein>
<dbReference type="AlphaFoldDB" id="A0A2T7BIF3"/>
<sequence length="494" mass="55698">MQTWNNLVNNALLGTAKKQPSRQELPPELQPAWDAVEATQPAPADLLLQIASITSAYRQNGLMPLAGDDGEITIAPPETLPYCGAFAMSVLHDVLAEESQPLLHYWLIQCAAKQQLVWPEYVPELLQAAVQYKEVRHLAIQCCGERGHWLAGLHAGWNFAQPLDAATRWQTGNLDQRLEVLREQRTTNAAQGRELLQETWNQENAATRAALLAVMETGLSKKDLPWLETVVNDKSQKVKEEALRLLGLIPGSPLVLQYWNVLQQAVTLHKGRTVLGIGGRKTINIALPPDTDPGIYKHGIQKLSNQKEFTDDEYIVYQLMEAVPPVYWEDAFEADAADIIGWLEADKKQKKFVKALAVAALRFKDQRWIEALATHAATFYTETLAFLPEALQDKYAVTAFEAHPEATLRIVSNYARKWPLDLARAIFSFTAKQPYQYSKHFYQLHIRRIPESIATELDKLGPQDSYTMHLWTNTAQYIQKLITIKANTIKAFNG</sequence>
<gene>
    <name evidence="1" type="ORF">DCC81_17675</name>
</gene>
<dbReference type="EMBL" id="QCYK01000002">
    <property type="protein sequence ID" value="PUZ26071.1"/>
    <property type="molecule type" value="Genomic_DNA"/>
</dbReference>
<dbReference type="OrthoDB" id="262508at2"/>
<keyword evidence="2" id="KW-1185">Reference proteome</keyword>
<dbReference type="Proteomes" id="UP000244450">
    <property type="component" value="Unassembled WGS sequence"/>
</dbReference>